<evidence type="ECO:0000313" key="12">
    <source>
        <dbReference type="Proteomes" id="UP001652700"/>
    </source>
</evidence>
<dbReference type="OrthoDB" id="434092at2759"/>
<protein>
    <recommendedName>
        <fullName evidence="10">Elongation of very long chain fatty acids protein</fullName>
        <ecNumber evidence="10">2.3.1.199</ecNumber>
    </recommendedName>
    <alternativeName>
        <fullName evidence="10">Very-long-chain 3-oxoacyl-CoA synthase</fullName>
    </alternativeName>
</protein>
<dbReference type="Pfam" id="PF01151">
    <property type="entry name" value="ELO"/>
    <property type="match status" value="1"/>
</dbReference>
<dbReference type="PANTHER" id="PTHR11157:SF21">
    <property type="entry name" value="ELONGATION OF VERY LONG CHAIN FATTY ACIDS PROTEIN"/>
    <property type="match status" value="1"/>
</dbReference>
<keyword evidence="2 10" id="KW-0444">Lipid biosynthesis</keyword>
<dbReference type="GO" id="GO:0005789">
    <property type="term" value="C:endoplasmic reticulum membrane"/>
    <property type="evidence" value="ECO:0007669"/>
    <property type="project" value="TreeGrafter"/>
</dbReference>
<dbReference type="GO" id="GO:0019367">
    <property type="term" value="P:fatty acid elongation, saturated fatty acid"/>
    <property type="evidence" value="ECO:0007669"/>
    <property type="project" value="TreeGrafter"/>
</dbReference>
<dbReference type="InParanoid" id="A0A6P7F2D7"/>
<dbReference type="GO" id="GO:0034625">
    <property type="term" value="P:fatty acid elongation, monounsaturated fatty acid"/>
    <property type="evidence" value="ECO:0007669"/>
    <property type="project" value="TreeGrafter"/>
</dbReference>
<keyword evidence="9 10" id="KW-0275">Fatty acid biosynthesis</keyword>
<comment type="subcellular location">
    <subcellularLocation>
        <location evidence="1">Membrane</location>
        <topology evidence="1">Multi-pass membrane protein</topology>
    </subcellularLocation>
</comment>
<evidence type="ECO:0000256" key="5">
    <source>
        <dbReference type="ARBA" id="ARBA00022832"/>
    </source>
</evidence>
<evidence type="ECO:0000256" key="10">
    <source>
        <dbReference type="RuleBase" id="RU361115"/>
    </source>
</evidence>
<comment type="catalytic activity">
    <reaction evidence="10">
        <text>a very-long-chain acyl-CoA + malonyl-CoA + H(+) = a very-long-chain 3-oxoacyl-CoA + CO2 + CoA</text>
        <dbReference type="Rhea" id="RHEA:32727"/>
        <dbReference type="ChEBI" id="CHEBI:15378"/>
        <dbReference type="ChEBI" id="CHEBI:16526"/>
        <dbReference type="ChEBI" id="CHEBI:57287"/>
        <dbReference type="ChEBI" id="CHEBI:57384"/>
        <dbReference type="ChEBI" id="CHEBI:90725"/>
        <dbReference type="ChEBI" id="CHEBI:90736"/>
        <dbReference type="EC" id="2.3.1.199"/>
    </reaction>
</comment>
<dbReference type="RefSeq" id="XP_028128063.1">
    <property type="nucleotide sequence ID" value="XM_028272262.1"/>
</dbReference>
<dbReference type="RefSeq" id="XP_050503721.1">
    <property type="nucleotide sequence ID" value="XM_050647764.1"/>
</dbReference>
<dbReference type="GO" id="GO:0042761">
    <property type="term" value="P:very long-chain fatty acid biosynthetic process"/>
    <property type="evidence" value="ECO:0007669"/>
    <property type="project" value="TreeGrafter"/>
</dbReference>
<feature type="transmembrane region" description="Helical" evidence="10">
    <location>
        <begin position="29"/>
        <end position="48"/>
    </location>
</feature>
<keyword evidence="7 10" id="KW-0443">Lipid metabolism</keyword>
<dbReference type="PROSITE" id="PS01188">
    <property type="entry name" value="ELO"/>
    <property type="match status" value="1"/>
</dbReference>
<feature type="transmembrane region" description="Helical" evidence="10">
    <location>
        <begin position="148"/>
        <end position="166"/>
    </location>
</feature>
<dbReference type="EnsemblMetazoa" id="XM_050647764.1">
    <property type="protein sequence ID" value="XP_050503721.1"/>
    <property type="gene ID" value="LOC114324423"/>
</dbReference>
<evidence type="ECO:0000313" key="13">
    <source>
        <dbReference type="RefSeq" id="XP_028128063.1"/>
    </source>
</evidence>
<dbReference type="GO" id="GO:0009922">
    <property type="term" value="F:fatty acid elongase activity"/>
    <property type="evidence" value="ECO:0007669"/>
    <property type="project" value="UniProtKB-EC"/>
</dbReference>
<dbReference type="KEGG" id="dvv:114324423"/>
<evidence type="ECO:0000256" key="9">
    <source>
        <dbReference type="ARBA" id="ARBA00023160"/>
    </source>
</evidence>
<feature type="transmembrane region" description="Helical" evidence="10">
    <location>
        <begin position="69"/>
        <end position="88"/>
    </location>
</feature>
<evidence type="ECO:0000256" key="6">
    <source>
        <dbReference type="ARBA" id="ARBA00022989"/>
    </source>
</evidence>
<evidence type="ECO:0000256" key="4">
    <source>
        <dbReference type="ARBA" id="ARBA00022692"/>
    </source>
</evidence>
<dbReference type="InterPro" id="IPR002076">
    <property type="entry name" value="ELO_fam"/>
</dbReference>
<keyword evidence="3 10" id="KW-0808">Transferase</keyword>
<dbReference type="GeneID" id="114324423"/>
<evidence type="ECO:0000256" key="8">
    <source>
        <dbReference type="ARBA" id="ARBA00023136"/>
    </source>
</evidence>
<reference evidence="11" key="2">
    <citation type="submission" date="2025-05" db="UniProtKB">
        <authorList>
            <consortium name="EnsemblMetazoa"/>
        </authorList>
    </citation>
    <scope>IDENTIFICATION</scope>
</reference>
<keyword evidence="4 10" id="KW-0812">Transmembrane</keyword>
<feature type="transmembrane region" description="Helical" evidence="10">
    <location>
        <begin position="233"/>
        <end position="255"/>
    </location>
</feature>
<dbReference type="PANTHER" id="PTHR11157">
    <property type="entry name" value="FATTY ACID ACYL TRANSFERASE-RELATED"/>
    <property type="match status" value="1"/>
</dbReference>
<organism evidence="13">
    <name type="scientific">Diabrotica virgifera virgifera</name>
    <name type="common">western corn rootworm</name>
    <dbReference type="NCBI Taxonomy" id="50390"/>
    <lineage>
        <taxon>Eukaryota</taxon>
        <taxon>Metazoa</taxon>
        <taxon>Ecdysozoa</taxon>
        <taxon>Arthropoda</taxon>
        <taxon>Hexapoda</taxon>
        <taxon>Insecta</taxon>
        <taxon>Pterygota</taxon>
        <taxon>Neoptera</taxon>
        <taxon>Endopterygota</taxon>
        <taxon>Coleoptera</taxon>
        <taxon>Polyphaga</taxon>
        <taxon>Cucujiformia</taxon>
        <taxon>Chrysomeloidea</taxon>
        <taxon>Chrysomelidae</taxon>
        <taxon>Galerucinae</taxon>
        <taxon>Diabroticina</taxon>
        <taxon>Diabroticites</taxon>
        <taxon>Diabrotica</taxon>
    </lineage>
</organism>
<evidence type="ECO:0000256" key="2">
    <source>
        <dbReference type="ARBA" id="ARBA00022516"/>
    </source>
</evidence>
<evidence type="ECO:0000256" key="7">
    <source>
        <dbReference type="ARBA" id="ARBA00023098"/>
    </source>
</evidence>
<name>A0A6P7F2D7_DIAVI</name>
<keyword evidence="5 10" id="KW-0276">Fatty acid metabolism</keyword>
<evidence type="ECO:0000256" key="3">
    <source>
        <dbReference type="ARBA" id="ARBA00022679"/>
    </source>
</evidence>
<comment type="similarity">
    <text evidence="10">Belongs to the ELO family.</text>
</comment>
<feature type="transmembrane region" description="Helical" evidence="10">
    <location>
        <begin position="210"/>
        <end position="227"/>
    </location>
</feature>
<sequence>MALVLKRAILGYRWLFDELGDSRPLEQNLFLMSSPFQALAVIVAYFYFIYRLGPRLMQNREPFDLKRILLAYNLAQIAVNAFIVYVAFDEVWFNINWHCEKISYGRDPHSIYILKMYHLFFLTKLADLLETIFFVLRKRQRQITFLHVYHHFGMFLIIWITVRFVAGGYNTWVGLVNSAVHTVMYTYYFLSSLDEKWKQNLAFKKFITQIQLVQFTFFVILFGRQLFVECGYPKLLCMFFVPQNFFMMILFSDFYRRAYLKKPKHVA</sequence>
<dbReference type="InterPro" id="IPR030457">
    <property type="entry name" value="ELO_CS"/>
</dbReference>
<dbReference type="Proteomes" id="UP001652700">
    <property type="component" value="Unplaced"/>
</dbReference>
<feature type="transmembrane region" description="Helical" evidence="10">
    <location>
        <begin position="172"/>
        <end position="190"/>
    </location>
</feature>
<dbReference type="EC" id="2.3.1.199" evidence="10"/>
<feature type="transmembrane region" description="Helical" evidence="10">
    <location>
        <begin position="116"/>
        <end position="136"/>
    </location>
</feature>
<keyword evidence="6 10" id="KW-1133">Transmembrane helix</keyword>
<accession>A0A6P7F2D7</accession>
<evidence type="ECO:0000256" key="1">
    <source>
        <dbReference type="ARBA" id="ARBA00004141"/>
    </source>
</evidence>
<evidence type="ECO:0000313" key="11">
    <source>
        <dbReference type="EnsemblMetazoa" id="XP_050503721.1"/>
    </source>
</evidence>
<reference evidence="13" key="1">
    <citation type="submission" date="2025-04" db="UniProtKB">
        <authorList>
            <consortium name="RefSeq"/>
        </authorList>
    </citation>
    <scope>IDENTIFICATION</scope>
    <source>
        <tissue evidence="13">Whole insect</tissue>
    </source>
</reference>
<keyword evidence="12" id="KW-1185">Reference proteome</keyword>
<proteinExistence type="inferred from homology"/>
<dbReference type="GO" id="GO:0030148">
    <property type="term" value="P:sphingolipid biosynthetic process"/>
    <property type="evidence" value="ECO:0007669"/>
    <property type="project" value="TreeGrafter"/>
</dbReference>
<dbReference type="GO" id="GO:0034626">
    <property type="term" value="P:fatty acid elongation, polyunsaturated fatty acid"/>
    <property type="evidence" value="ECO:0007669"/>
    <property type="project" value="TreeGrafter"/>
</dbReference>
<gene>
    <name evidence="13" type="primary">LOC114324423</name>
</gene>
<dbReference type="AlphaFoldDB" id="A0A6P7F2D7"/>
<keyword evidence="8 10" id="KW-0472">Membrane</keyword>